<evidence type="ECO:0008006" key="4">
    <source>
        <dbReference type="Google" id="ProtNLM"/>
    </source>
</evidence>
<proteinExistence type="predicted"/>
<accession>A0AAW5B7A6</accession>
<comment type="caution">
    <text evidence="2">The sequence shown here is derived from an EMBL/GenBank/DDBJ whole genome shotgun (WGS) entry which is preliminary data.</text>
</comment>
<reference evidence="2 3" key="1">
    <citation type="journal article" date="2022" name="Evol. Bioinform. Online">
        <title>Draft Genome Sequence of Oceanobacillus jordanicus Strain GSFE11, a Halotolerant Plant Growth-Promoting Bacterial Endophyte Isolated From the Jordan Valley.</title>
        <authorList>
            <person name="Alhindi T."/>
            <person name="Albdaiwi R."/>
        </authorList>
    </citation>
    <scope>NUCLEOTIDE SEQUENCE [LARGE SCALE GENOMIC DNA]</scope>
    <source>
        <strain evidence="2 3">GSFE11</strain>
    </source>
</reference>
<organism evidence="2 3">
    <name type="scientific">Oceanobacillus jordanicus</name>
    <dbReference type="NCBI Taxonomy" id="2867266"/>
    <lineage>
        <taxon>Bacteria</taxon>
        <taxon>Bacillati</taxon>
        <taxon>Bacillota</taxon>
        <taxon>Bacilli</taxon>
        <taxon>Bacillales</taxon>
        <taxon>Bacillaceae</taxon>
        <taxon>Oceanobacillus</taxon>
    </lineage>
</organism>
<evidence type="ECO:0000256" key="1">
    <source>
        <dbReference type="SAM" id="Phobius"/>
    </source>
</evidence>
<feature type="transmembrane region" description="Helical" evidence="1">
    <location>
        <begin position="6"/>
        <end position="26"/>
    </location>
</feature>
<evidence type="ECO:0000313" key="2">
    <source>
        <dbReference type="EMBL" id="MCG3419399.1"/>
    </source>
</evidence>
<protein>
    <recommendedName>
        <fullName evidence="4">SdpI family protein</fullName>
    </recommendedName>
</protein>
<evidence type="ECO:0000313" key="3">
    <source>
        <dbReference type="Proteomes" id="UP001199631"/>
    </source>
</evidence>
<dbReference type="AlphaFoldDB" id="A0AAW5B7A6"/>
<gene>
    <name evidence="2" type="ORF">K3T81_09560</name>
</gene>
<feature type="transmembrane region" description="Helical" evidence="1">
    <location>
        <begin position="75"/>
        <end position="95"/>
    </location>
</feature>
<dbReference type="Proteomes" id="UP001199631">
    <property type="component" value="Unassembled WGS sequence"/>
</dbReference>
<keyword evidence="1" id="KW-0472">Membrane</keyword>
<dbReference type="RefSeq" id="WP_238019636.1">
    <property type="nucleotide sequence ID" value="NZ_JAIFZM010000007.1"/>
</dbReference>
<keyword evidence="1" id="KW-0812">Transmembrane</keyword>
<keyword evidence="1" id="KW-1133">Transmembrane helix</keyword>
<name>A0AAW5B7A6_9BACI</name>
<dbReference type="EMBL" id="JAIFZM010000007">
    <property type="protein sequence ID" value="MCG3419399.1"/>
    <property type="molecule type" value="Genomic_DNA"/>
</dbReference>
<feature type="transmembrane region" description="Helical" evidence="1">
    <location>
        <begin position="47"/>
        <end position="69"/>
    </location>
</feature>
<keyword evidence="3" id="KW-1185">Reference proteome</keyword>
<sequence length="102" mass="12288">MDFLEILIWPLLITLIFSVIMAMISKKKEKVDKGFVLNYHRLSYRRWYIRNLWGLPFIIIVYLGLFVFLDLSKTAYIVLAIALLIFPIELIYNFIKWKKTEQ</sequence>